<dbReference type="Proteomes" id="UP000250003">
    <property type="component" value="Chromosome"/>
</dbReference>
<sequence>MQKRLRDMTWEDYGISENRYKELKAFCLQYDEKKSKIKYGISAMQYDGQPKAHNTGSQVENQAIANDIYKRDCALIEEAAIRANPEIWRYILKSVTLGLSYEFIEYDDEQGKIPMCRRDFYGTRKKFYAILNDLKLDHKLTDIP</sequence>
<organism evidence="1 2">
    <name type="scientific">Blautia argi</name>
    <dbReference type="NCBI Taxonomy" id="1912897"/>
    <lineage>
        <taxon>Bacteria</taxon>
        <taxon>Bacillati</taxon>
        <taxon>Bacillota</taxon>
        <taxon>Clostridia</taxon>
        <taxon>Lachnospirales</taxon>
        <taxon>Lachnospiraceae</taxon>
        <taxon>Blautia</taxon>
    </lineage>
</organism>
<evidence type="ECO:0000313" key="2">
    <source>
        <dbReference type="Proteomes" id="UP000250003"/>
    </source>
</evidence>
<dbReference type="KEGG" id="blau:DQQ01_12635"/>
<reference evidence="2" key="1">
    <citation type="submission" date="2018-06" db="EMBL/GenBank/DDBJ databases">
        <title>Description of Blautia argi sp. nov., a new anaerobic isolated from dog feces.</title>
        <authorList>
            <person name="Chang Y.-H."/>
            <person name="Paek J."/>
            <person name="Shin Y."/>
        </authorList>
    </citation>
    <scope>NUCLEOTIDE SEQUENCE [LARGE SCALE GENOMIC DNA]</scope>
    <source>
        <strain evidence="2">KCTC 15426</strain>
    </source>
</reference>
<name>A0A2Z4UD35_9FIRM</name>
<accession>A0A2Z4UD35</accession>
<dbReference type="OrthoDB" id="1851964at2"/>
<gene>
    <name evidence="1" type="ORF">DQQ01_12635</name>
</gene>
<dbReference type="EMBL" id="CP030280">
    <property type="protein sequence ID" value="AWY98847.1"/>
    <property type="molecule type" value="Genomic_DNA"/>
</dbReference>
<dbReference type="RefSeq" id="WP_111920333.1">
    <property type="nucleotide sequence ID" value="NZ_CAUWHR010000033.1"/>
</dbReference>
<keyword evidence="2" id="KW-1185">Reference proteome</keyword>
<dbReference type="AlphaFoldDB" id="A0A2Z4UD35"/>
<proteinExistence type="predicted"/>
<protein>
    <submittedName>
        <fullName evidence="1">Uncharacterized protein</fullName>
    </submittedName>
</protein>
<evidence type="ECO:0000313" key="1">
    <source>
        <dbReference type="EMBL" id="AWY98847.1"/>
    </source>
</evidence>